<sequence>MSKNRFLFLLAALRFDDASTRDERKETDPLAGISPVLIKLVTNSQSNYTCGQYTKIDAMLVPFRGRCKFRIYKQNKPAKYELKVLVLCDAQTHYFVNGFIHSGKTKEPNPNKLYVPTLTVLSLIEPIANSNRRITADNWFSEIELLEQLKLEGLT</sequence>
<evidence type="ECO:0000313" key="3">
    <source>
        <dbReference type="EMBL" id="KAJ8877196.1"/>
    </source>
</evidence>
<dbReference type="Proteomes" id="UP001159363">
    <property type="component" value="Chromosome 7"/>
</dbReference>
<comment type="caution">
    <text evidence="3">The sequence shown here is derived from an EMBL/GenBank/DDBJ whole genome shotgun (WGS) entry which is preliminary data.</text>
</comment>
<organism evidence="3 4">
    <name type="scientific">Dryococelus australis</name>
    <dbReference type="NCBI Taxonomy" id="614101"/>
    <lineage>
        <taxon>Eukaryota</taxon>
        <taxon>Metazoa</taxon>
        <taxon>Ecdysozoa</taxon>
        <taxon>Arthropoda</taxon>
        <taxon>Hexapoda</taxon>
        <taxon>Insecta</taxon>
        <taxon>Pterygota</taxon>
        <taxon>Neoptera</taxon>
        <taxon>Polyneoptera</taxon>
        <taxon>Phasmatodea</taxon>
        <taxon>Verophasmatodea</taxon>
        <taxon>Anareolatae</taxon>
        <taxon>Phasmatidae</taxon>
        <taxon>Eurycanthinae</taxon>
        <taxon>Dryococelus</taxon>
    </lineage>
</organism>
<reference evidence="3 4" key="1">
    <citation type="submission" date="2023-02" db="EMBL/GenBank/DDBJ databases">
        <title>LHISI_Scaffold_Assembly.</title>
        <authorList>
            <person name="Stuart O.P."/>
            <person name="Cleave R."/>
            <person name="Magrath M.J.L."/>
            <person name="Mikheyev A.S."/>
        </authorList>
    </citation>
    <scope>NUCLEOTIDE SEQUENCE [LARGE SCALE GENOMIC DNA]</scope>
    <source>
        <strain evidence="3">Daus_M_001</strain>
        <tissue evidence="3">Leg muscle</tissue>
    </source>
</reference>
<proteinExistence type="predicted"/>
<evidence type="ECO:0000313" key="4">
    <source>
        <dbReference type="Proteomes" id="UP001159363"/>
    </source>
</evidence>
<dbReference type="InterPro" id="IPR029526">
    <property type="entry name" value="PGBD"/>
</dbReference>
<feature type="domain" description="PiggyBac transposable element-derived protein" evidence="2">
    <location>
        <begin position="1"/>
        <end position="153"/>
    </location>
</feature>
<name>A0ABQ9GYV7_9NEOP</name>
<keyword evidence="1" id="KW-0732">Signal</keyword>
<evidence type="ECO:0000256" key="1">
    <source>
        <dbReference type="SAM" id="SignalP"/>
    </source>
</evidence>
<dbReference type="Pfam" id="PF13843">
    <property type="entry name" value="DDE_Tnp_1_7"/>
    <property type="match status" value="1"/>
</dbReference>
<feature type="chain" id="PRO_5045711407" description="PiggyBac transposable element-derived protein domain-containing protein" evidence="1">
    <location>
        <begin position="21"/>
        <end position="155"/>
    </location>
</feature>
<dbReference type="PANTHER" id="PTHR46599">
    <property type="entry name" value="PIGGYBAC TRANSPOSABLE ELEMENT-DERIVED PROTEIN 4"/>
    <property type="match status" value="1"/>
</dbReference>
<gene>
    <name evidence="3" type="ORF">PR048_021650</name>
</gene>
<feature type="signal peptide" evidence="1">
    <location>
        <begin position="1"/>
        <end position="20"/>
    </location>
</feature>
<dbReference type="EMBL" id="JARBHB010000008">
    <property type="protein sequence ID" value="KAJ8877196.1"/>
    <property type="molecule type" value="Genomic_DNA"/>
</dbReference>
<accession>A0ABQ9GYV7</accession>
<evidence type="ECO:0000259" key="2">
    <source>
        <dbReference type="Pfam" id="PF13843"/>
    </source>
</evidence>
<keyword evidence="4" id="KW-1185">Reference proteome</keyword>
<dbReference type="PANTHER" id="PTHR46599:SF6">
    <property type="entry name" value="DUAL SPECIFICITY PHOSPHATASE 26"/>
    <property type="match status" value="1"/>
</dbReference>
<protein>
    <recommendedName>
        <fullName evidence="2">PiggyBac transposable element-derived protein domain-containing protein</fullName>
    </recommendedName>
</protein>